<dbReference type="Gene3D" id="3.60.10.10">
    <property type="entry name" value="Endonuclease/exonuclease/phosphatase"/>
    <property type="match status" value="1"/>
</dbReference>
<keyword evidence="4" id="KW-0540">Nuclease</keyword>
<dbReference type="EMBL" id="SWBQ01000004">
    <property type="protein sequence ID" value="TKC04942.1"/>
    <property type="molecule type" value="Genomic_DNA"/>
</dbReference>
<reference evidence="4 5" key="1">
    <citation type="submission" date="2019-04" db="EMBL/GenBank/DDBJ databases">
        <title>Pedobacter sp. RP-3-15 sp. nov., isolated from Arctic soil.</title>
        <authorList>
            <person name="Dahal R.H."/>
            <person name="Kim D.-U."/>
        </authorList>
    </citation>
    <scope>NUCLEOTIDE SEQUENCE [LARGE SCALE GENOMIC DNA]</scope>
    <source>
        <strain evidence="4 5">RP-3-15</strain>
    </source>
</reference>
<dbReference type="Proteomes" id="UP000307244">
    <property type="component" value="Unassembled WGS sequence"/>
</dbReference>
<dbReference type="GO" id="GO:0004519">
    <property type="term" value="F:endonuclease activity"/>
    <property type="evidence" value="ECO:0007669"/>
    <property type="project" value="UniProtKB-KW"/>
</dbReference>
<evidence type="ECO:0000313" key="4">
    <source>
        <dbReference type="EMBL" id="TKC04942.1"/>
    </source>
</evidence>
<dbReference type="GO" id="GO:0005975">
    <property type="term" value="P:carbohydrate metabolic process"/>
    <property type="evidence" value="ECO:0007669"/>
    <property type="project" value="UniProtKB-ARBA"/>
</dbReference>
<dbReference type="Pfam" id="PF14873">
    <property type="entry name" value="BNR_assoc_N"/>
    <property type="match status" value="1"/>
</dbReference>
<dbReference type="AlphaFoldDB" id="A0A4U1CGH0"/>
<dbReference type="InterPro" id="IPR013320">
    <property type="entry name" value="ConA-like_dom_sf"/>
</dbReference>
<dbReference type="SUPFAM" id="SSF56219">
    <property type="entry name" value="DNase I-like"/>
    <property type="match status" value="1"/>
</dbReference>
<dbReference type="InterPro" id="IPR005135">
    <property type="entry name" value="Endo/exonuclease/phosphatase"/>
</dbReference>
<evidence type="ECO:0000256" key="2">
    <source>
        <dbReference type="ARBA" id="ARBA00023157"/>
    </source>
</evidence>
<protein>
    <submittedName>
        <fullName evidence="4">Endonuclease</fullName>
    </submittedName>
</protein>
<comment type="caution">
    <text evidence="4">The sequence shown here is derived from an EMBL/GenBank/DDBJ whole genome shotgun (WGS) entry which is preliminary data.</text>
</comment>
<dbReference type="PANTHER" id="PTHR41349:SF1">
    <property type="entry name" value="PROTEIN CBG08683"/>
    <property type="match status" value="1"/>
</dbReference>
<name>A0A4U1CGH0_9SPHI</name>
<evidence type="ECO:0000259" key="3">
    <source>
        <dbReference type="SMART" id="SM00560"/>
    </source>
</evidence>
<dbReference type="InterPro" id="IPR006558">
    <property type="entry name" value="LamG-like"/>
</dbReference>
<organism evidence="4 5">
    <name type="scientific">Pedobacter frigoris</name>
    <dbReference type="NCBI Taxonomy" id="2571272"/>
    <lineage>
        <taxon>Bacteria</taxon>
        <taxon>Pseudomonadati</taxon>
        <taxon>Bacteroidota</taxon>
        <taxon>Sphingobacteriia</taxon>
        <taxon>Sphingobacteriales</taxon>
        <taxon>Sphingobacteriaceae</taxon>
        <taxon>Pedobacter</taxon>
    </lineage>
</organism>
<evidence type="ECO:0000256" key="1">
    <source>
        <dbReference type="ARBA" id="ARBA00022729"/>
    </source>
</evidence>
<dbReference type="SUPFAM" id="SSF49899">
    <property type="entry name" value="Concanavalin A-like lectins/glucanases"/>
    <property type="match status" value="1"/>
</dbReference>
<dbReference type="InterPro" id="IPR036691">
    <property type="entry name" value="Endo/exonu/phosph_ase_sf"/>
</dbReference>
<dbReference type="Gene3D" id="2.60.120.200">
    <property type="match status" value="1"/>
</dbReference>
<dbReference type="PANTHER" id="PTHR41349">
    <property type="match status" value="1"/>
</dbReference>
<keyword evidence="1" id="KW-0732">Signal</keyword>
<feature type="domain" description="LamG-like jellyroll fold" evidence="3">
    <location>
        <begin position="54"/>
        <end position="178"/>
    </location>
</feature>
<proteinExistence type="predicted"/>
<keyword evidence="4" id="KW-0255">Endonuclease</keyword>
<dbReference type="SMART" id="SM00560">
    <property type="entry name" value="LamGL"/>
    <property type="match status" value="1"/>
</dbReference>
<keyword evidence="2" id="KW-1015">Disulfide bond</keyword>
<accession>A0A4U1CGH0</accession>
<dbReference type="OrthoDB" id="9794261at2"/>
<sequence length="686" mass="76142">MNPLKFIILMAVMCSYTVVKSQIQSSTPAAKGNMALHLDGADNNPCIGMDIIKPSWTVEAWIKGNDAQWKAMETIIGAGEYGDVNEVDTVTIGLKNGRLFSAKADLYGAKVLDDKWHHVALSNDGKHSRLYLDGNLIATSTASFSILPGTIGAYNKSANTFGGLIDEVRIWEKALSGDLLKKWAYMPLNSKHPHYKSLKAYYNFDAMSDDVCINLVGKGHQAYHMRNTRLDYKGKLPLAKLAANDNGLFNVPVIKDQIFNAVSIQSEWDADQGSKNDQILKLRIVVNETDRVIKLTGLKLDLSGTTSLSDLKGIHVYHAGSAARDNSRIPLFEGNITPRRNIILKSEQAKSVRLKKGINYLLVTFDVSKDAIPGNVLHANISSFSLNGISHMPEESKDCEPKKITVNSTANPDFLKVLQWNIWHGGVHMGDNGRNRIKDLIRSTNADLITMQEAYGSQQMLADSLGFFMQTPSSSANLALFSRYPIEKQPSNDNFKANTALLRLPNKKAVLVSDWWLRYAYRPAYTVEYLNKGLDPIKWIEEDKQFGYKDAMANLEKDIEPLLKKEDPAVIIGGDFNSGSHKDWTTRAAALHNGYGPVAMPVSQLMTEKGYTDSFRQLNPDELKNQGGTFATIFGHLQTSRIDYVYYKGKGLKALSSKIIRSAPEIDDVWPSDHAAVLTVFDTSAK</sequence>
<gene>
    <name evidence="4" type="ORF">FA047_14320</name>
</gene>
<dbReference type="InterPro" id="IPR029456">
    <property type="entry name" value="Sialidase_N"/>
</dbReference>
<evidence type="ECO:0000313" key="5">
    <source>
        <dbReference type="Proteomes" id="UP000307244"/>
    </source>
</evidence>
<dbReference type="Gene3D" id="2.60.40.1290">
    <property type="match status" value="1"/>
</dbReference>
<dbReference type="Pfam" id="PF03372">
    <property type="entry name" value="Exo_endo_phos"/>
    <property type="match status" value="1"/>
</dbReference>
<keyword evidence="4" id="KW-0378">Hydrolase</keyword>
<dbReference type="GO" id="GO:0004553">
    <property type="term" value="F:hydrolase activity, hydrolyzing O-glycosyl compounds"/>
    <property type="evidence" value="ECO:0007669"/>
    <property type="project" value="UniProtKB-ARBA"/>
</dbReference>
<dbReference type="Pfam" id="PF13385">
    <property type="entry name" value="Laminin_G_3"/>
    <property type="match status" value="1"/>
</dbReference>
<keyword evidence="5" id="KW-1185">Reference proteome</keyword>